<accession>A0AAV5CN15</accession>
<comment type="caution">
    <text evidence="1">The sequence shown here is derived from an EMBL/GenBank/DDBJ whole genome shotgun (WGS) entry which is preliminary data.</text>
</comment>
<evidence type="ECO:0000313" key="2">
    <source>
        <dbReference type="Proteomes" id="UP001054889"/>
    </source>
</evidence>
<organism evidence="1 2">
    <name type="scientific">Eleusine coracana subsp. coracana</name>
    <dbReference type="NCBI Taxonomy" id="191504"/>
    <lineage>
        <taxon>Eukaryota</taxon>
        <taxon>Viridiplantae</taxon>
        <taxon>Streptophyta</taxon>
        <taxon>Embryophyta</taxon>
        <taxon>Tracheophyta</taxon>
        <taxon>Spermatophyta</taxon>
        <taxon>Magnoliopsida</taxon>
        <taxon>Liliopsida</taxon>
        <taxon>Poales</taxon>
        <taxon>Poaceae</taxon>
        <taxon>PACMAD clade</taxon>
        <taxon>Chloridoideae</taxon>
        <taxon>Cynodonteae</taxon>
        <taxon>Eleusininae</taxon>
        <taxon>Eleusine</taxon>
    </lineage>
</organism>
<name>A0AAV5CN15_ELECO</name>
<reference evidence="1" key="1">
    <citation type="journal article" date="2018" name="DNA Res.">
        <title>Multiple hybrid de novo genome assembly of finger millet, an orphan allotetraploid crop.</title>
        <authorList>
            <person name="Hatakeyama M."/>
            <person name="Aluri S."/>
            <person name="Balachadran M.T."/>
            <person name="Sivarajan S.R."/>
            <person name="Patrignani A."/>
            <person name="Gruter S."/>
            <person name="Poveda L."/>
            <person name="Shimizu-Inatsugi R."/>
            <person name="Baeten J."/>
            <person name="Francoijs K.J."/>
            <person name="Nataraja K.N."/>
            <person name="Reddy Y.A.N."/>
            <person name="Phadnis S."/>
            <person name="Ravikumar R.L."/>
            <person name="Schlapbach R."/>
            <person name="Sreeman S.M."/>
            <person name="Shimizu K.K."/>
        </authorList>
    </citation>
    <scope>NUCLEOTIDE SEQUENCE</scope>
</reference>
<dbReference type="Proteomes" id="UP001054889">
    <property type="component" value="Unassembled WGS sequence"/>
</dbReference>
<evidence type="ECO:0000313" key="1">
    <source>
        <dbReference type="EMBL" id="GJM99923.1"/>
    </source>
</evidence>
<protein>
    <submittedName>
        <fullName evidence="1">Uncharacterized protein</fullName>
    </submittedName>
</protein>
<sequence length="79" mass="8735">MTAAFRAALLEESGWPRFFTTRDDRPPRPAAMASLASTLQLIRNLLPADSRQQTAVAFIADPGSRLRREALSIVGCSYR</sequence>
<reference evidence="1" key="2">
    <citation type="submission" date="2021-12" db="EMBL/GenBank/DDBJ databases">
        <title>Resequencing data analysis of finger millet.</title>
        <authorList>
            <person name="Hatakeyama M."/>
            <person name="Aluri S."/>
            <person name="Balachadran M.T."/>
            <person name="Sivarajan S.R."/>
            <person name="Poveda L."/>
            <person name="Shimizu-Inatsugi R."/>
            <person name="Schlapbach R."/>
            <person name="Sreeman S.M."/>
            <person name="Shimizu K.K."/>
        </authorList>
    </citation>
    <scope>NUCLEOTIDE SEQUENCE</scope>
</reference>
<dbReference type="EMBL" id="BQKI01000008">
    <property type="protein sequence ID" value="GJM99923.1"/>
    <property type="molecule type" value="Genomic_DNA"/>
</dbReference>
<keyword evidence="2" id="KW-1185">Reference proteome</keyword>
<gene>
    <name evidence="1" type="primary">ga17064</name>
    <name evidence="1" type="ORF">PR202_ga17064</name>
</gene>
<dbReference type="AlphaFoldDB" id="A0AAV5CN15"/>
<proteinExistence type="predicted"/>